<dbReference type="InterPro" id="IPR059180">
    <property type="entry name" value="3D_YorM"/>
</dbReference>
<feature type="chain" id="PRO_5039164966" evidence="3">
    <location>
        <begin position="23"/>
        <end position="194"/>
    </location>
</feature>
<dbReference type="PANTHER" id="PTHR39160">
    <property type="entry name" value="CELL WALL-BINDING PROTEIN YOCH"/>
    <property type="match status" value="1"/>
</dbReference>
<dbReference type="PANTHER" id="PTHR39160:SF6">
    <property type="entry name" value="CELL WALL-BINDING PROTEIN YOCH"/>
    <property type="match status" value="1"/>
</dbReference>
<evidence type="ECO:0000313" key="6">
    <source>
        <dbReference type="Proteomes" id="UP000190042"/>
    </source>
</evidence>
<dbReference type="Pfam" id="PF01476">
    <property type="entry name" value="LysM"/>
    <property type="match status" value="1"/>
</dbReference>
<dbReference type="RefSeq" id="WP_009765933.1">
    <property type="nucleotide sequence ID" value="NZ_FUYJ01000002.1"/>
</dbReference>
<dbReference type="InterPro" id="IPR036908">
    <property type="entry name" value="RlpA-like_sf"/>
</dbReference>
<dbReference type="Gene3D" id="3.10.350.10">
    <property type="entry name" value="LysM domain"/>
    <property type="match status" value="1"/>
</dbReference>
<gene>
    <name evidence="5" type="ORF">SAMN04244570_1594</name>
</gene>
<feature type="region of interest" description="Disordered" evidence="2">
    <location>
        <begin position="73"/>
        <end position="96"/>
    </location>
</feature>
<organism evidence="5 6">
    <name type="scientific">Sporosarcina newyorkensis</name>
    <dbReference type="NCBI Taxonomy" id="759851"/>
    <lineage>
        <taxon>Bacteria</taxon>
        <taxon>Bacillati</taxon>
        <taxon>Bacillota</taxon>
        <taxon>Bacilli</taxon>
        <taxon>Bacillales</taxon>
        <taxon>Caryophanaceae</taxon>
        <taxon>Sporosarcina</taxon>
    </lineage>
</organism>
<accession>A0A1T4Y0I2</accession>
<dbReference type="InterPro" id="IPR010611">
    <property type="entry name" value="3D_dom"/>
</dbReference>
<name>A0A1T4Y0I2_9BACL</name>
<keyword evidence="6" id="KW-1185">Reference proteome</keyword>
<dbReference type="AlphaFoldDB" id="A0A1T4Y0I2"/>
<feature type="compositionally biased region" description="Low complexity" evidence="2">
    <location>
        <begin position="73"/>
        <end position="93"/>
    </location>
</feature>
<feature type="signal peptide" evidence="3">
    <location>
        <begin position="1"/>
        <end position="22"/>
    </location>
</feature>
<dbReference type="SMART" id="SM00257">
    <property type="entry name" value="LysM"/>
    <property type="match status" value="1"/>
</dbReference>
<feature type="domain" description="LysM" evidence="4">
    <location>
        <begin position="29"/>
        <end position="72"/>
    </location>
</feature>
<dbReference type="EMBL" id="FUYJ01000002">
    <property type="protein sequence ID" value="SKA95290.1"/>
    <property type="molecule type" value="Genomic_DNA"/>
</dbReference>
<keyword evidence="1 3" id="KW-0732">Signal</keyword>
<dbReference type="InterPro" id="IPR051933">
    <property type="entry name" value="Resuscitation_pf_RpfB"/>
</dbReference>
<evidence type="ECO:0000259" key="4">
    <source>
        <dbReference type="PROSITE" id="PS51782"/>
    </source>
</evidence>
<dbReference type="Pfam" id="PF06725">
    <property type="entry name" value="3D"/>
    <property type="match status" value="1"/>
</dbReference>
<evidence type="ECO:0000256" key="3">
    <source>
        <dbReference type="SAM" id="SignalP"/>
    </source>
</evidence>
<evidence type="ECO:0000256" key="1">
    <source>
        <dbReference type="ARBA" id="ARBA00022729"/>
    </source>
</evidence>
<dbReference type="PROSITE" id="PS51782">
    <property type="entry name" value="LYSM"/>
    <property type="match status" value="1"/>
</dbReference>
<evidence type="ECO:0000256" key="2">
    <source>
        <dbReference type="SAM" id="MobiDB-lite"/>
    </source>
</evidence>
<dbReference type="CDD" id="cd00118">
    <property type="entry name" value="LysM"/>
    <property type="match status" value="1"/>
</dbReference>
<reference evidence="6" key="1">
    <citation type="submission" date="2017-02" db="EMBL/GenBank/DDBJ databases">
        <authorList>
            <person name="Varghese N."/>
            <person name="Submissions S."/>
        </authorList>
    </citation>
    <scope>NUCLEOTIDE SEQUENCE [LARGE SCALE GENOMIC DNA]</scope>
    <source>
        <strain evidence="6">DSM 23966</strain>
    </source>
</reference>
<dbReference type="InterPro" id="IPR018392">
    <property type="entry name" value="LysM"/>
</dbReference>
<proteinExistence type="predicted"/>
<evidence type="ECO:0000313" key="5">
    <source>
        <dbReference type="EMBL" id="SKA95290.1"/>
    </source>
</evidence>
<dbReference type="SUPFAM" id="SSF50685">
    <property type="entry name" value="Barwin-like endoglucanases"/>
    <property type="match status" value="1"/>
</dbReference>
<dbReference type="Gene3D" id="2.40.40.10">
    <property type="entry name" value="RlpA-like domain"/>
    <property type="match status" value="1"/>
</dbReference>
<protein>
    <submittedName>
        <fullName evidence="5">3D (Asp-Asp-Asp) domain-containing protein</fullName>
    </submittedName>
</protein>
<dbReference type="GO" id="GO:0004553">
    <property type="term" value="F:hydrolase activity, hydrolyzing O-glycosyl compounds"/>
    <property type="evidence" value="ECO:0007669"/>
    <property type="project" value="InterPro"/>
</dbReference>
<dbReference type="CDD" id="cd14667">
    <property type="entry name" value="3D_containing_proteins"/>
    <property type="match status" value="1"/>
</dbReference>
<dbReference type="GO" id="GO:0009254">
    <property type="term" value="P:peptidoglycan turnover"/>
    <property type="evidence" value="ECO:0007669"/>
    <property type="project" value="InterPro"/>
</dbReference>
<dbReference type="GO" id="GO:0019867">
    <property type="term" value="C:outer membrane"/>
    <property type="evidence" value="ECO:0007669"/>
    <property type="project" value="InterPro"/>
</dbReference>
<dbReference type="SUPFAM" id="SSF54106">
    <property type="entry name" value="LysM domain"/>
    <property type="match status" value="1"/>
</dbReference>
<dbReference type="Proteomes" id="UP000190042">
    <property type="component" value="Unassembled WGS sequence"/>
</dbReference>
<dbReference type="InterPro" id="IPR036779">
    <property type="entry name" value="LysM_dom_sf"/>
</dbReference>
<sequence>MKKFLFSLTVAMLITIFTSGMNETSAATSVHTVKKGDSLYKISQIHKVSVADLKKWNNLKSSVIHPNQKLRLVKPSKVASSTSSNKSKTPSRSDGPQVVKEFMVSATAYTAHCNGCTGLTKTGLNLRKNPDLKVIAVDPSVIKLGTKVHVEGYGYAVAGDIGSAIKGNKIDVFIPNKTRAYQWGRKNVKIKILD</sequence>